<feature type="transmembrane region" description="Helical" evidence="1">
    <location>
        <begin position="325"/>
        <end position="344"/>
    </location>
</feature>
<feature type="transmembrane region" description="Helical" evidence="1">
    <location>
        <begin position="430"/>
        <end position="448"/>
    </location>
</feature>
<dbReference type="InterPro" id="IPR002823">
    <property type="entry name" value="DUF112_TM"/>
</dbReference>
<dbReference type="Proteomes" id="UP001500795">
    <property type="component" value="Unassembled WGS sequence"/>
</dbReference>
<evidence type="ECO:0000313" key="3">
    <source>
        <dbReference type="EMBL" id="GAA3526569.1"/>
    </source>
</evidence>
<comment type="caution">
    <text evidence="3">The sequence shown here is derived from an EMBL/GenBank/DDBJ whole genome shotgun (WGS) entry which is preliminary data.</text>
</comment>
<dbReference type="PANTHER" id="PTHR35342">
    <property type="entry name" value="TRICARBOXYLIC TRANSPORT PROTEIN"/>
    <property type="match status" value="1"/>
</dbReference>
<keyword evidence="4" id="KW-1185">Reference proteome</keyword>
<dbReference type="Pfam" id="PF01970">
    <property type="entry name" value="TctA"/>
    <property type="match status" value="1"/>
</dbReference>
<feature type="transmembrane region" description="Helical" evidence="1">
    <location>
        <begin position="260"/>
        <end position="283"/>
    </location>
</feature>
<feature type="domain" description="DUF112" evidence="2">
    <location>
        <begin position="21"/>
        <end position="440"/>
    </location>
</feature>
<feature type="transmembrane region" description="Helical" evidence="1">
    <location>
        <begin position="392"/>
        <end position="418"/>
    </location>
</feature>
<keyword evidence="1" id="KW-1133">Transmembrane helix</keyword>
<dbReference type="PANTHER" id="PTHR35342:SF5">
    <property type="entry name" value="TRICARBOXYLIC TRANSPORT PROTEIN"/>
    <property type="match status" value="1"/>
</dbReference>
<accession>A0ABP6V285</accession>
<protein>
    <submittedName>
        <fullName evidence="3">Tripartite tricarboxylate transporter permease</fullName>
    </submittedName>
</protein>
<keyword evidence="1" id="KW-0472">Membrane</keyword>
<gene>
    <name evidence="3" type="ORF">GCM10022394_02090</name>
</gene>
<sequence>MMDSFESLVYGFGIALDPMNIFYVFVGVFAGTIIGMLPGLGPISALALMIPITFSMDPASGLILMAGVYYGAIFGGSTSSILLNAPGVAGTVATSFDGYPMAKKGQAGKALAIAAYASFVGGTVSVIGLMLVAPLLSRVAVSFGPAEYFALMVLGLTAVISLSDKSLIKGLIAAVIGMMISIVGIDLQTGTERYTFGSLELIDGIDFLVVALGVFALAEVFYMLLKGGSAKEQPRNRIGSLRLSKSEVKDIAGPVGRSSVLGFLVGVLPGAGATVGSFLGYILEKRLAKDGDSFGQGNIKGVAAPEAANNAACGGSFVPLLTLGVPGSGTTAVLLGALLVMGVTPGPMMLEQRPDVFWGVIASMYVGNIFLLVLNLPLIPYIARILDMPKPLLLAMILIFCMIGVYGMSFNVFDLLLLLGFGLMGLGMRLFGFPSAPLILALILGALMEESMRRALQISGGDWMTFVDKPISMWLLILTGLSLLLPLVKKAIRMMRPAGQTKTA</sequence>
<organism evidence="3 4">
    <name type="scientific">Zobellella aerophila</name>
    <dbReference type="NCBI Taxonomy" id="870480"/>
    <lineage>
        <taxon>Bacteria</taxon>
        <taxon>Pseudomonadati</taxon>
        <taxon>Pseudomonadota</taxon>
        <taxon>Gammaproteobacteria</taxon>
        <taxon>Aeromonadales</taxon>
        <taxon>Aeromonadaceae</taxon>
        <taxon>Zobellella</taxon>
    </lineage>
</organism>
<dbReference type="EMBL" id="BAABCX010000001">
    <property type="protein sequence ID" value="GAA3526569.1"/>
    <property type="molecule type" value="Genomic_DNA"/>
</dbReference>
<evidence type="ECO:0000256" key="1">
    <source>
        <dbReference type="SAM" id="Phobius"/>
    </source>
</evidence>
<feature type="transmembrane region" description="Helical" evidence="1">
    <location>
        <begin position="205"/>
        <end position="225"/>
    </location>
</feature>
<dbReference type="RefSeq" id="WP_344953800.1">
    <property type="nucleotide sequence ID" value="NZ_BAABCX010000001.1"/>
</dbReference>
<feature type="transmembrane region" description="Helical" evidence="1">
    <location>
        <begin position="20"/>
        <end position="40"/>
    </location>
</feature>
<evidence type="ECO:0000259" key="2">
    <source>
        <dbReference type="Pfam" id="PF01970"/>
    </source>
</evidence>
<feature type="transmembrane region" description="Helical" evidence="1">
    <location>
        <begin position="167"/>
        <end position="185"/>
    </location>
</feature>
<feature type="transmembrane region" description="Helical" evidence="1">
    <location>
        <begin position="356"/>
        <end position="380"/>
    </location>
</feature>
<keyword evidence="1" id="KW-0812">Transmembrane</keyword>
<reference evidence="4" key="1">
    <citation type="journal article" date="2019" name="Int. J. Syst. Evol. Microbiol.">
        <title>The Global Catalogue of Microorganisms (GCM) 10K type strain sequencing project: providing services to taxonomists for standard genome sequencing and annotation.</title>
        <authorList>
            <consortium name="The Broad Institute Genomics Platform"/>
            <consortium name="The Broad Institute Genome Sequencing Center for Infectious Disease"/>
            <person name="Wu L."/>
            <person name="Ma J."/>
        </authorList>
    </citation>
    <scope>NUCLEOTIDE SEQUENCE [LARGE SCALE GENOMIC DNA]</scope>
    <source>
        <strain evidence="4">JCM 17110</strain>
    </source>
</reference>
<feature type="transmembrane region" description="Helical" evidence="1">
    <location>
        <begin position="471"/>
        <end position="488"/>
    </location>
</feature>
<proteinExistence type="predicted"/>
<feature type="transmembrane region" description="Helical" evidence="1">
    <location>
        <begin position="111"/>
        <end position="133"/>
    </location>
</feature>
<name>A0ABP6V285_9GAMM</name>
<evidence type="ECO:0000313" key="4">
    <source>
        <dbReference type="Proteomes" id="UP001500795"/>
    </source>
</evidence>
<feature type="transmembrane region" description="Helical" evidence="1">
    <location>
        <begin position="139"/>
        <end position="160"/>
    </location>
</feature>